<dbReference type="Proteomes" id="UP000076842">
    <property type="component" value="Unassembled WGS sequence"/>
</dbReference>
<protein>
    <submittedName>
        <fullName evidence="2">UROD/MetE-like protein</fullName>
    </submittedName>
</protein>
<dbReference type="OrthoDB" id="7772923at2759"/>
<dbReference type="AlphaFoldDB" id="A0A165F8T2"/>
<feature type="domain" description="Cobalamin-independent methionine synthase MetE C-terminal/archaeal" evidence="1">
    <location>
        <begin position="178"/>
        <end position="342"/>
    </location>
</feature>
<gene>
    <name evidence="2" type="ORF">CALCODRAFT_518137</name>
</gene>
<dbReference type="GO" id="GO:0003871">
    <property type="term" value="F:5-methyltetrahydropteroyltriglutamate-homocysteine S-methyltransferase activity"/>
    <property type="evidence" value="ECO:0007669"/>
    <property type="project" value="InterPro"/>
</dbReference>
<dbReference type="EMBL" id="KV423978">
    <property type="protein sequence ID" value="KZT56400.1"/>
    <property type="molecule type" value="Genomic_DNA"/>
</dbReference>
<evidence type="ECO:0000313" key="2">
    <source>
        <dbReference type="EMBL" id="KZT56400.1"/>
    </source>
</evidence>
<dbReference type="STRING" id="1353952.A0A165F8T2"/>
<dbReference type="CDD" id="cd03311">
    <property type="entry name" value="CIMS_C_terminal_like"/>
    <property type="match status" value="1"/>
</dbReference>
<dbReference type="InterPro" id="IPR002629">
    <property type="entry name" value="Met_Synth_C/arc"/>
</dbReference>
<dbReference type="GO" id="GO:0009086">
    <property type="term" value="P:methionine biosynthetic process"/>
    <property type="evidence" value="ECO:0007669"/>
    <property type="project" value="InterPro"/>
</dbReference>
<dbReference type="PANTHER" id="PTHR43844:SF2">
    <property type="entry name" value="SYNTHASE, VITAMIN-B12 INDEPENDENT, PUTATIVE (AFU_ORTHOLOGUE AFUA_3G12060)-RELATED"/>
    <property type="match status" value="1"/>
</dbReference>
<organism evidence="2 3">
    <name type="scientific">Calocera cornea HHB12733</name>
    <dbReference type="NCBI Taxonomy" id="1353952"/>
    <lineage>
        <taxon>Eukaryota</taxon>
        <taxon>Fungi</taxon>
        <taxon>Dikarya</taxon>
        <taxon>Basidiomycota</taxon>
        <taxon>Agaricomycotina</taxon>
        <taxon>Dacrymycetes</taxon>
        <taxon>Dacrymycetales</taxon>
        <taxon>Dacrymycetaceae</taxon>
        <taxon>Calocera</taxon>
    </lineage>
</organism>
<sequence length="356" mass="39973">MAYEGAPRPPPCRAEHVGSLLRPARLISAHKQFASGEISEAELDKCVADEVGAIVRFQQRLGLKCVTDGEFGRYMFYDGFFDGLEGMELVRDPAPELFQDWLPHYAKCKQGGAWMPVKTWRAARRLGASTHQYVKWFNLVKAHVVPEDVRFIKMTVISPDWCHLTMGANAYSREVYNDDDAYFADVAAAYRRELAALYAAGCRDVQVDAPLLAAFCSEHMRAALTRDGYDPDERLDWYLWWINLCLGERPGDMTVGVHLCRGNSRGQQFFEGGYEAIAQRLFSTLEVDCFYLEYDTPRAGGLEPLRYLPQGKTAVLGLISTKTAELEDPAHIRALLDEAALIMGDEGKDGLWGILV</sequence>
<proteinExistence type="predicted"/>
<dbReference type="InterPro" id="IPR038071">
    <property type="entry name" value="UROD/MetE-like_sf"/>
</dbReference>
<accession>A0A165F8T2</accession>
<dbReference type="Pfam" id="PF01717">
    <property type="entry name" value="Meth_synt_2"/>
    <property type="match status" value="1"/>
</dbReference>
<reference evidence="2 3" key="1">
    <citation type="journal article" date="2016" name="Mol. Biol. Evol.">
        <title>Comparative Genomics of Early-Diverging Mushroom-Forming Fungi Provides Insights into the Origins of Lignocellulose Decay Capabilities.</title>
        <authorList>
            <person name="Nagy L.G."/>
            <person name="Riley R."/>
            <person name="Tritt A."/>
            <person name="Adam C."/>
            <person name="Daum C."/>
            <person name="Floudas D."/>
            <person name="Sun H."/>
            <person name="Yadav J.S."/>
            <person name="Pangilinan J."/>
            <person name="Larsson K.H."/>
            <person name="Matsuura K."/>
            <person name="Barry K."/>
            <person name="Labutti K."/>
            <person name="Kuo R."/>
            <person name="Ohm R.A."/>
            <person name="Bhattacharya S.S."/>
            <person name="Shirouzu T."/>
            <person name="Yoshinaga Y."/>
            <person name="Martin F.M."/>
            <person name="Grigoriev I.V."/>
            <person name="Hibbett D.S."/>
        </authorList>
    </citation>
    <scope>NUCLEOTIDE SEQUENCE [LARGE SCALE GENOMIC DNA]</scope>
    <source>
        <strain evidence="2 3">HHB12733</strain>
    </source>
</reference>
<dbReference type="InParanoid" id="A0A165F8T2"/>
<dbReference type="Gene3D" id="3.20.20.210">
    <property type="match status" value="1"/>
</dbReference>
<evidence type="ECO:0000259" key="1">
    <source>
        <dbReference type="Pfam" id="PF01717"/>
    </source>
</evidence>
<dbReference type="PANTHER" id="PTHR43844">
    <property type="entry name" value="METHIONINE SYNTHASE"/>
    <property type="match status" value="1"/>
</dbReference>
<name>A0A165F8T2_9BASI</name>
<dbReference type="GO" id="GO:0008270">
    <property type="term" value="F:zinc ion binding"/>
    <property type="evidence" value="ECO:0007669"/>
    <property type="project" value="InterPro"/>
</dbReference>
<keyword evidence="3" id="KW-1185">Reference proteome</keyword>
<dbReference type="SUPFAM" id="SSF51726">
    <property type="entry name" value="UROD/MetE-like"/>
    <property type="match status" value="1"/>
</dbReference>
<evidence type="ECO:0000313" key="3">
    <source>
        <dbReference type="Proteomes" id="UP000076842"/>
    </source>
</evidence>